<keyword evidence="2" id="KW-1185">Reference proteome</keyword>
<dbReference type="Proteomes" id="UP000295264">
    <property type="component" value="Unassembled WGS sequence"/>
</dbReference>
<comment type="caution">
    <text evidence="1">The sequence shown here is derived from an EMBL/GenBank/DDBJ whole genome shotgun (WGS) entry which is preliminary data.</text>
</comment>
<feature type="non-terminal residue" evidence="1">
    <location>
        <position position="1"/>
    </location>
</feature>
<organism evidence="1 2">
    <name type="scientific">Sousa chinensis</name>
    <name type="common">Indo-pacific humpbacked dolphin</name>
    <name type="synonym">Steno chinensis</name>
    <dbReference type="NCBI Taxonomy" id="103600"/>
    <lineage>
        <taxon>Eukaryota</taxon>
        <taxon>Metazoa</taxon>
        <taxon>Chordata</taxon>
        <taxon>Craniata</taxon>
        <taxon>Vertebrata</taxon>
        <taxon>Euteleostomi</taxon>
        <taxon>Mammalia</taxon>
        <taxon>Eutheria</taxon>
        <taxon>Laurasiatheria</taxon>
        <taxon>Artiodactyla</taxon>
        <taxon>Whippomorpha</taxon>
        <taxon>Cetacea</taxon>
        <taxon>Odontoceti</taxon>
        <taxon>Delphinidae</taxon>
        <taxon>Sousa</taxon>
    </lineage>
</organism>
<evidence type="ECO:0000313" key="1">
    <source>
        <dbReference type="EMBL" id="TEA37133.1"/>
    </source>
</evidence>
<protein>
    <submittedName>
        <fullName evidence="1">Uncharacterized protein</fullName>
    </submittedName>
</protein>
<reference evidence="1 2" key="1">
    <citation type="journal article" date="2018" name="Genomics">
        <title>Molecular footprints of inshore aquatic adaptation in Indo-Pacific humpback dolphin (Sousa chinensis).</title>
        <authorList>
            <person name="Ming Y."/>
            <person name="Jian J."/>
            <person name="Yu F."/>
            <person name="Yu X."/>
            <person name="Wang J."/>
            <person name="Liu W."/>
        </authorList>
    </citation>
    <scope>NUCLEOTIDE SEQUENCE [LARGE SCALE GENOMIC DNA]</scope>
    <source>
        <strain evidence="1">MY-2018</strain>
        <tissue evidence="1">Skin</tissue>
    </source>
</reference>
<sequence length="101" mass="11247">FPWGQFQDETELRPLLKRVEKYPSACARWLWGTKALVLIYDPDYMKVVLGRSGERETHIPAGESLPSRVHGPGSVKFQKKLALQPSVPGSLPAVLAAHKPD</sequence>
<name>A0A484GNF9_SOUCH</name>
<proteinExistence type="predicted"/>
<gene>
    <name evidence="1" type="ORF">DBR06_SOUSAS210308</name>
</gene>
<dbReference type="AlphaFoldDB" id="A0A484GNF9"/>
<evidence type="ECO:0000313" key="2">
    <source>
        <dbReference type="Proteomes" id="UP000295264"/>
    </source>
</evidence>
<dbReference type="EMBL" id="QWLN02005722">
    <property type="protein sequence ID" value="TEA37133.1"/>
    <property type="molecule type" value="Genomic_DNA"/>
</dbReference>
<accession>A0A484GNF9</accession>